<evidence type="ECO:0000256" key="2">
    <source>
        <dbReference type="ARBA" id="ARBA00023125"/>
    </source>
</evidence>
<dbReference type="PANTHER" id="PTHR43214">
    <property type="entry name" value="TWO-COMPONENT RESPONSE REGULATOR"/>
    <property type="match status" value="1"/>
</dbReference>
<dbReference type="PRINTS" id="PR00038">
    <property type="entry name" value="HTHLUXR"/>
</dbReference>
<dbReference type="PROSITE" id="PS00622">
    <property type="entry name" value="HTH_LUXR_1"/>
    <property type="match status" value="1"/>
</dbReference>
<dbReference type="RefSeq" id="WP_249995082.1">
    <property type="nucleotide sequence ID" value="NZ_CP116221.1"/>
</dbReference>
<evidence type="ECO:0000256" key="3">
    <source>
        <dbReference type="PROSITE-ProRule" id="PRU00169"/>
    </source>
</evidence>
<dbReference type="CDD" id="cd06170">
    <property type="entry name" value="LuxR_C_like"/>
    <property type="match status" value="1"/>
</dbReference>
<dbReference type="SUPFAM" id="SSF46894">
    <property type="entry name" value="C-terminal effector domain of the bipartite response regulators"/>
    <property type="match status" value="1"/>
</dbReference>
<evidence type="ECO:0000313" key="7">
    <source>
        <dbReference type="Proteomes" id="UP001202717"/>
    </source>
</evidence>
<dbReference type="SMART" id="SM00448">
    <property type="entry name" value="REC"/>
    <property type="match status" value="1"/>
</dbReference>
<protein>
    <submittedName>
        <fullName evidence="6">Response regulator transcription factor</fullName>
    </submittedName>
</protein>
<sequence length="209" mass="23746">MIKVLVVDSHPIIRTGLELLFKEHNEIEVIGTVGSGVEIFEFVRRHQVDVIISEIDLPELNGITALRAIKKEHSSINIIMFSYHPEEIYAISTIKAGASGYVSKTESTEVIEKAILLAHRGDLYLSEKMSKHLKYNDTKKSKSRIYKRLSTREVEVLKLLSSGKKNKEIALELDINEKTVSTYKARLFKKLNVTNLIDLVNQGKHMEIT</sequence>
<comment type="caution">
    <text evidence="3">Lacks conserved residue(s) required for the propagation of feature annotation.</text>
</comment>
<evidence type="ECO:0000259" key="5">
    <source>
        <dbReference type="PROSITE" id="PS50110"/>
    </source>
</evidence>
<dbReference type="InterPro" id="IPR039420">
    <property type="entry name" value="WalR-like"/>
</dbReference>
<dbReference type="EMBL" id="CP116221">
    <property type="protein sequence ID" value="WCO02173.1"/>
    <property type="molecule type" value="Genomic_DNA"/>
</dbReference>
<proteinExistence type="predicted"/>
<dbReference type="PROSITE" id="PS50110">
    <property type="entry name" value="RESPONSE_REGULATORY"/>
    <property type="match status" value="1"/>
</dbReference>
<evidence type="ECO:0000256" key="1">
    <source>
        <dbReference type="ARBA" id="ARBA00022553"/>
    </source>
</evidence>
<keyword evidence="1" id="KW-0597">Phosphoprotein</keyword>
<dbReference type="SMART" id="SM00421">
    <property type="entry name" value="HTH_LUXR"/>
    <property type="match status" value="1"/>
</dbReference>
<organism evidence="6 7">
    <name type="scientific">Psychroserpens ponticola</name>
    <dbReference type="NCBI Taxonomy" id="2932268"/>
    <lineage>
        <taxon>Bacteria</taxon>
        <taxon>Pseudomonadati</taxon>
        <taxon>Bacteroidota</taxon>
        <taxon>Flavobacteriia</taxon>
        <taxon>Flavobacteriales</taxon>
        <taxon>Flavobacteriaceae</taxon>
        <taxon>Psychroserpens</taxon>
    </lineage>
</organism>
<dbReference type="InterPro" id="IPR016032">
    <property type="entry name" value="Sig_transdc_resp-reg_C-effctor"/>
</dbReference>
<keyword evidence="2" id="KW-0238">DNA-binding</keyword>
<dbReference type="Pfam" id="PF00072">
    <property type="entry name" value="Response_reg"/>
    <property type="match status" value="1"/>
</dbReference>
<dbReference type="InterPro" id="IPR000792">
    <property type="entry name" value="Tscrpt_reg_LuxR_C"/>
</dbReference>
<dbReference type="CDD" id="cd17535">
    <property type="entry name" value="REC_NarL-like"/>
    <property type="match status" value="1"/>
</dbReference>
<evidence type="ECO:0000313" key="6">
    <source>
        <dbReference type="EMBL" id="WCO02173.1"/>
    </source>
</evidence>
<feature type="domain" description="HTH luxR-type" evidence="4">
    <location>
        <begin position="142"/>
        <end position="207"/>
    </location>
</feature>
<dbReference type="Pfam" id="PF00196">
    <property type="entry name" value="GerE"/>
    <property type="match status" value="1"/>
</dbReference>
<reference evidence="6 7" key="1">
    <citation type="submission" date="2023-01" db="EMBL/GenBank/DDBJ databases">
        <title>Psychroserpens ponticola sp. nov., isolated from seawater.</title>
        <authorList>
            <person name="Kristyanto S."/>
            <person name="Jung J."/>
            <person name="Kim J.M."/>
            <person name="Jeon C.O."/>
        </authorList>
    </citation>
    <scope>NUCLEOTIDE SEQUENCE [LARGE SCALE GENOMIC DNA]</scope>
    <source>
        <strain evidence="6 7">MSW6</strain>
    </source>
</reference>
<accession>A0ABY7RZ70</accession>
<dbReference type="InterPro" id="IPR001789">
    <property type="entry name" value="Sig_transdc_resp-reg_receiver"/>
</dbReference>
<keyword evidence="7" id="KW-1185">Reference proteome</keyword>
<dbReference type="SUPFAM" id="SSF52172">
    <property type="entry name" value="CheY-like"/>
    <property type="match status" value="1"/>
</dbReference>
<dbReference type="PROSITE" id="PS50043">
    <property type="entry name" value="HTH_LUXR_2"/>
    <property type="match status" value="1"/>
</dbReference>
<dbReference type="Proteomes" id="UP001202717">
    <property type="component" value="Chromosome"/>
</dbReference>
<name>A0ABY7RZ70_9FLAO</name>
<evidence type="ECO:0000259" key="4">
    <source>
        <dbReference type="PROSITE" id="PS50043"/>
    </source>
</evidence>
<dbReference type="InterPro" id="IPR058245">
    <property type="entry name" value="NreC/VraR/RcsB-like_REC"/>
</dbReference>
<gene>
    <name evidence="6" type="ORF">MUN68_001485</name>
</gene>
<dbReference type="PANTHER" id="PTHR43214:SF43">
    <property type="entry name" value="TWO-COMPONENT RESPONSE REGULATOR"/>
    <property type="match status" value="1"/>
</dbReference>
<dbReference type="InterPro" id="IPR011006">
    <property type="entry name" value="CheY-like_superfamily"/>
</dbReference>
<dbReference type="Gene3D" id="3.40.50.2300">
    <property type="match status" value="1"/>
</dbReference>
<feature type="domain" description="Response regulatory" evidence="5">
    <location>
        <begin position="3"/>
        <end position="119"/>
    </location>
</feature>